<dbReference type="STRING" id="1423734.FC83_GL001306"/>
<dbReference type="PATRIC" id="fig|1423734.3.peg.1319"/>
<feature type="transmembrane region" description="Helical" evidence="10">
    <location>
        <begin position="354"/>
        <end position="371"/>
    </location>
</feature>
<keyword evidence="5" id="KW-0406">Ion transport</keyword>
<dbReference type="GO" id="GO:0005254">
    <property type="term" value="F:chloride channel activity"/>
    <property type="evidence" value="ECO:0007669"/>
    <property type="project" value="UniProtKB-KW"/>
</dbReference>
<organism evidence="12 13">
    <name type="scientific">Agrilactobacillus composti DSM 18527 = JCM 14202</name>
    <dbReference type="NCBI Taxonomy" id="1423734"/>
    <lineage>
        <taxon>Bacteria</taxon>
        <taxon>Bacillati</taxon>
        <taxon>Bacillota</taxon>
        <taxon>Bacilli</taxon>
        <taxon>Lactobacillales</taxon>
        <taxon>Lactobacillaceae</taxon>
        <taxon>Agrilactobacillus</taxon>
    </lineage>
</organism>
<dbReference type="GO" id="GO:0008324">
    <property type="term" value="F:monoatomic cation transmembrane transporter activity"/>
    <property type="evidence" value="ECO:0007669"/>
    <property type="project" value="InterPro"/>
</dbReference>
<dbReference type="PRINTS" id="PR00762">
    <property type="entry name" value="CLCHANNEL"/>
</dbReference>
<dbReference type="PROSITE" id="PS51202">
    <property type="entry name" value="RCK_C"/>
    <property type="match status" value="1"/>
</dbReference>
<feature type="transmembrane region" description="Helical" evidence="10">
    <location>
        <begin position="259"/>
        <end position="278"/>
    </location>
</feature>
<dbReference type="Gene3D" id="3.30.70.1450">
    <property type="entry name" value="Regulator of K+ conductance, C-terminal domain"/>
    <property type="match status" value="1"/>
</dbReference>
<evidence type="ECO:0000256" key="2">
    <source>
        <dbReference type="ARBA" id="ARBA00022448"/>
    </source>
</evidence>
<feature type="transmembrane region" description="Helical" evidence="10">
    <location>
        <begin position="53"/>
        <end position="74"/>
    </location>
</feature>
<dbReference type="GO" id="GO:0034707">
    <property type="term" value="C:chloride channel complex"/>
    <property type="evidence" value="ECO:0007669"/>
    <property type="project" value="UniProtKB-KW"/>
</dbReference>
<keyword evidence="2" id="KW-0813">Transport</keyword>
<dbReference type="eggNOG" id="COG0038">
    <property type="taxonomic scope" value="Bacteria"/>
</dbReference>
<dbReference type="InterPro" id="IPR014743">
    <property type="entry name" value="Cl-channel_core"/>
</dbReference>
<keyword evidence="8" id="KW-0868">Chloride</keyword>
<dbReference type="AlphaFoldDB" id="A0A0R1XYT9"/>
<evidence type="ECO:0000256" key="1">
    <source>
        <dbReference type="ARBA" id="ARBA00004141"/>
    </source>
</evidence>
<dbReference type="SUPFAM" id="SSF81340">
    <property type="entry name" value="Clc chloride channel"/>
    <property type="match status" value="1"/>
</dbReference>
<feature type="domain" description="RCK C-terminal" evidence="11">
    <location>
        <begin position="419"/>
        <end position="504"/>
    </location>
</feature>
<feature type="transmembrane region" description="Helical" evidence="10">
    <location>
        <begin position="183"/>
        <end position="205"/>
    </location>
</feature>
<feature type="transmembrane region" description="Helical" evidence="10">
    <location>
        <begin position="378"/>
        <end position="404"/>
    </location>
</feature>
<evidence type="ECO:0000256" key="10">
    <source>
        <dbReference type="SAM" id="Phobius"/>
    </source>
</evidence>
<dbReference type="SUPFAM" id="SSF116726">
    <property type="entry name" value="TrkA C-terminal domain-like"/>
    <property type="match status" value="1"/>
</dbReference>
<evidence type="ECO:0000256" key="4">
    <source>
        <dbReference type="ARBA" id="ARBA00022989"/>
    </source>
</evidence>
<dbReference type="PANTHER" id="PTHR43427:SF6">
    <property type="entry name" value="CHLORIDE CHANNEL PROTEIN CLC-E"/>
    <property type="match status" value="1"/>
</dbReference>
<dbReference type="Pfam" id="PF00654">
    <property type="entry name" value="Voltage_CLC"/>
    <property type="match status" value="1"/>
</dbReference>
<dbReference type="InterPro" id="IPR050368">
    <property type="entry name" value="ClC-type_chloride_channel"/>
</dbReference>
<dbReference type="InterPro" id="IPR006037">
    <property type="entry name" value="RCK_C"/>
</dbReference>
<keyword evidence="13" id="KW-1185">Reference proteome</keyword>
<keyword evidence="6 10" id="KW-0472">Membrane</keyword>
<sequence length="522" mass="56679">MKTYFNFEKLTYIWRGCLIGLAAGVVTAAFRYLIGQAVTFVQALFQIVKQGQFLLLIPIAVGLIIIGVIVGVLLRQQPAISGSGIPQVEAQLEDELAYNWWAVLWRKFVGGVLAIGPGLGLGREGPSIQLGAAAGQGLAQAYGAKGADRRIMIAAGAAGGLSAAFNAPMAGTMFVLEEIYHTFSYPVWITSLTSAVAANFVALYVFGLQPVLHLNYQASLPISQYWQLAVLGIVLGLLGRFYQVCLLNQGKFFRYFKKLPRSFHGLIPLLTVIPLGLWHPEWLGGGNGIVLSFNTPQFSIRILVLLFIVRFIFSMLSYGSGLPGGIFLPILSLGAIIGATYGAVMVHLGLLAPVYWYNLVIFAMAGYFAAIGKAPFTAVLLITEMVGSLQHLMPLAFLCLIAYVSNDMLNGQPIYTALKDRLRVAQLVGNGHLDEIQVPVLEIPGASAFQVHSLDWPSESLLISIQRGERRVIPHGNTIIRPGDILILLVPNGQVGHYKALITTRLGRLYEKIARDTTSNDT</sequence>
<evidence type="ECO:0000313" key="12">
    <source>
        <dbReference type="EMBL" id="KRM35178.1"/>
    </source>
</evidence>
<comment type="caution">
    <text evidence="12">The sequence shown here is derived from an EMBL/GenBank/DDBJ whole genome shotgun (WGS) entry which is preliminary data.</text>
</comment>
<evidence type="ECO:0000256" key="5">
    <source>
        <dbReference type="ARBA" id="ARBA00023065"/>
    </source>
</evidence>
<feature type="transmembrane region" description="Helical" evidence="10">
    <location>
        <begin position="12"/>
        <end position="33"/>
    </location>
</feature>
<name>A0A0R1XYT9_9LACO</name>
<dbReference type="GO" id="GO:0006813">
    <property type="term" value="P:potassium ion transport"/>
    <property type="evidence" value="ECO:0007669"/>
    <property type="project" value="InterPro"/>
</dbReference>
<comment type="subcellular location">
    <subcellularLocation>
        <location evidence="1">Membrane</location>
        <topology evidence="1">Multi-pass membrane protein</topology>
    </subcellularLocation>
</comment>
<protein>
    <submittedName>
        <fullName evidence="12">Chloride channel protein</fullName>
    </submittedName>
</protein>
<keyword evidence="7" id="KW-0869">Chloride channel</keyword>
<dbReference type="Pfam" id="PF02080">
    <property type="entry name" value="TrkA_C"/>
    <property type="match status" value="1"/>
</dbReference>
<evidence type="ECO:0000259" key="11">
    <source>
        <dbReference type="PROSITE" id="PS51202"/>
    </source>
</evidence>
<dbReference type="EMBL" id="AZGA01000016">
    <property type="protein sequence ID" value="KRM35178.1"/>
    <property type="molecule type" value="Genomic_DNA"/>
</dbReference>
<dbReference type="Gene3D" id="1.10.3080.10">
    <property type="entry name" value="Clc chloride channel"/>
    <property type="match status" value="1"/>
</dbReference>
<evidence type="ECO:0000313" key="13">
    <source>
        <dbReference type="Proteomes" id="UP000051236"/>
    </source>
</evidence>
<feature type="transmembrane region" description="Helical" evidence="10">
    <location>
        <begin position="225"/>
        <end position="247"/>
    </location>
</feature>
<dbReference type="InterPro" id="IPR001807">
    <property type="entry name" value="ClC"/>
</dbReference>
<evidence type="ECO:0000256" key="6">
    <source>
        <dbReference type="ARBA" id="ARBA00023136"/>
    </source>
</evidence>
<gene>
    <name evidence="12" type="ORF">FC83_GL001306</name>
</gene>
<feature type="transmembrane region" description="Helical" evidence="10">
    <location>
        <begin position="298"/>
        <end position="319"/>
    </location>
</feature>
<keyword evidence="4 10" id="KW-1133">Transmembrane helix</keyword>
<evidence type="ECO:0000256" key="9">
    <source>
        <dbReference type="ARBA" id="ARBA00023303"/>
    </source>
</evidence>
<reference evidence="12 13" key="1">
    <citation type="journal article" date="2015" name="Genome Announc.">
        <title>Expanding the biotechnology potential of lactobacilli through comparative genomics of 213 strains and associated genera.</title>
        <authorList>
            <person name="Sun Z."/>
            <person name="Harris H.M."/>
            <person name="McCann A."/>
            <person name="Guo C."/>
            <person name="Argimon S."/>
            <person name="Zhang W."/>
            <person name="Yang X."/>
            <person name="Jeffery I.B."/>
            <person name="Cooney J.C."/>
            <person name="Kagawa T.F."/>
            <person name="Liu W."/>
            <person name="Song Y."/>
            <person name="Salvetti E."/>
            <person name="Wrobel A."/>
            <person name="Rasinkangas P."/>
            <person name="Parkhill J."/>
            <person name="Rea M.C."/>
            <person name="O'Sullivan O."/>
            <person name="Ritari J."/>
            <person name="Douillard F.P."/>
            <person name="Paul Ross R."/>
            <person name="Yang R."/>
            <person name="Briner A.E."/>
            <person name="Felis G.E."/>
            <person name="de Vos W.M."/>
            <person name="Barrangou R."/>
            <person name="Klaenhammer T.R."/>
            <person name="Caufield P.W."/>
            <person name="Cui Y."/>
            <person name="Zhang H."/>
            <person name="O'Toole P.W."/>
        </authorList>
    </citation>
    <scope>NUCLEOTIDE SEQUENCE [LARGE SCALE GENOMIC DNA]</scope>
    <source>
        <strain evidence="12 13">DSM 18527</strain>
    </source>
</reference>
<evidence type="ECO:0000256" key="8">
    <source>
        <dbReference type="ARBA" id="ARBA00023214"/>
    </source>
</evidence>
<dbReference type="Proteomes" id="UP000051236">
    <property type="component" value="Unassembled WGS sequence"/>
</dbReference>
<evidence type="ECO:0000256" key="3">
    <source>
        <dbReference type="ARBA" id="ARBA00022692"/>
    </source>
</evidence>
<accession>A0A0R1XYT9</accession>
<keyword evidence="9" id="KW-0407">Ion channel</keyword>
<dbReference type="RefSeq" id="WP_057002464.1">
    <property type="nucleotide sequence ID" value="NZ_AZGA01000016.1"/>
</dbReference>
<proteinExistence type="predicted"/>
<feature type="transmembrane region" description="Helical" evidence="10">
    <location>
        <begin position="326"/>
        <end position="348"/>
    </location>
</feature>
<dbReference type="PANTHER" id="PTHR43427">
    <property type="entry name" value="CHLORIDE CHANNEL PROTEIN CLC-E"/>
    <property type="match status" value="1"/>
</dbReference>
<evidence type="ECO:0000256" key="7">
    <source>
        <dbReference type="ARBA" id="ARBA00023173"/>
    </source>
</evidence>
<keyword evidence="3 10" id="KW-0812">Transmembrane</keyword>
<dbReference type="CDD" id="cd01031">
    <property type="entry name" value="EriC"/>
    <property type="match status" value="1"/>
</dbReference>
<dbReference type="InterPro" id="IPR036721">
    <property type="entry name" value="RCK_C_sf"/>
</dbReference>